<dbReference type="FunCoup" id="A0A3Q7ESL5">
    <property type="interactions" value="1964"/>
</dbReference>
<evidence type="ECO:0000259" key="4">
    <source>
        <dbReference type="PROSITE" id="PS50102"/>
    </source>
</evidence>
<dbReference type="PANTHER" id="PTHR48024">
    <property type="entry name" value="GEO13361P1-RELATED"/>
    <property type="match status" value="1"/>
</dbReference>
<dbReference type="InParanoid" id="A0A3Q7ESL5"/>
<organism evidence="5">
    <name type="scientific">Solanum lycopersicum</name>
    <name type="common">Tomato</name>
    <name type="synonym">Lycopersicon esculentum</name>
    <dbReference type="NCBI Taxonomy" id="4081"/>
    <lineage>
        <taxon>Eukaryota</taxon>
        <taxon>Viridiplantae</taxon>
        <taxon>Streptophyta</taxon>
        <taxon>Embryophyta</taxon>
        <taxon>Tracheophyta</taxon>
        <taxon>Spermatophyta</taxon>
        <taxon>Magnoliopsida</taxon>
        <taxon>eudicotyledons</taxon>
        <taxon>Gunneridae</taxon>
        <taxon>Pentapetalae</taxon>
        <taxon>asterids</taxon>
        <taxon>lamiids</taxon>
        <taxon>Solanales</taxon>
        <taxon>Solanaceae</taxon>
        <taxon>Solanoideae</taxon>
        <taxon>Solaneae</taxon>
        <taxon>Solanum</taxon>
        <taxon>Solanum subgen. Lycopersicon</taxon>
    </lineage>
</organism>
<dbReference type="InterPro" id="IPR035979">
    <property type="entry name" value="RBD_domain_sf"/>
</dbReference>
<dbReference type="Gene3D" id="3.30.70.330">
    <property type="match status" value="2"/>
</dbReference>
<accession>A0A3Q7ESL5</accession>
<feature type="compositionally biased region" description="Basic and acidic residues" evidence="3">
    <location>
        <begin position="20"/>
        <end position="34"/>
    </location>
</feature>
<dbReference type="EnsemblPlants" id="Solyc01g008970.3.1">
    <property type="protein sequence ID" value="Solyc01g008970.3.1"/>
    <property type="gene ID" value="Solyc01g008970.3"/>
</dbReference>
<dbReference type="InterPro" id="IPR000504">
    <property type="entry name" value="RRM_dom"/>
</dbReference>
<dbReference type="SMART" id="SM00360">
    <property type="entry name" value="RRM"/>
    <property type="match status" value="2"/>
</dbReference>
<name>A0A3Q7ESL5_SOLLC</name>
<dbReference type="SUPFAM" id="SSF54928">
    <property type="entry name" value="RNA-binding domain, RBD"/>
    <property type="match status" value="2"/>
</dbReference>
<keyword evidence="1 2" id="KW-0694">RNA-binding</keyword>
<dbReference type="Pfam" id="PF00076">
    <property type="entry name" value="RRM_1"/>
    <property type="match status" value="2"/>
</dbReference>
<evidence type="ECO:0000313" key="6">
    <source>
        <dbReference type="Proteomes" id="UP000004994"/>
    </source>
</evidence>
<dbReference type="InterPro" id="IPR012677">
    <property type="entry name" value="Nucleotide-bd_a/b_plait_sf"/>
</dbReference>
<dbReference type="OMA" id="GREDECD"/>
<dbReference type="InterPro" id="IPR050886">
    <property type="entry name" value="RNA-binding_reg"/>
</dbReference>
<feature type="compositionally biased region" description="Gly residues" evidence="3">
    <location>
        <begin position="377"/>
        <end position="391"/>
    </location>
</feature>
<feature type="domain" description="RRM" evidence="4">
    <location>
        <begin position="99"/>
        <end position="176"/>
    </location>
</feature>
<dbReference type="STRING" id="4081.A0A3Q7ESL5"/>
<proteinExistence type="predicted"/>
<feature type="region of interest" description="Disordered" evidence="3">
    <location>
        <begin position="1"/>
        <end position="58"/>
    </location>
</feature>
<sequence>MAKKRKTRASEPSQPAEEPVEIKQEPEGDNEKSEQVNGGGAEVKIEEGNEEDLEDEPLENLLEPFTKDQLTALIKEALAKYPDFKENIQKLADKDPAHRKIFVHGLGWDTTAETLTSVFGSYGEIEDCKAVADKVSGKSKGYGFILFKHRSGARKALKEPQKKIGTRMTSCQLASAGPVPAPPPSTAAAPVSEYTQRKIFVSNVAADLEPQKLLEYFSKFGEVEEGPLGLDKQSGKPKGFCLFVYKTVEGARKALEEPHKTFEGHTLHCQKAIDGPKHSSSAGSAGHLMAPSGPAPVGYNPAVAAVTPALGQALTALLATQGAGLGIGNLLGGLGGPVSHQGVQPVVNSATGYGAQGGYGAQPHMPYQNPQMQGGARPQGGGAPYSGYGGH</sequence>
<reference evidence="5" key="1">
    <citation type="journal article" date="2012" name="Nature">
        <title>The tomato genome sequence provides insights into fleshy fruit evolution.</title>
        <authorList>
            <consortium name="Tomato Genome Consortium"/>
        </authorList>
    </citation>
    <scope>NUCLEOTIDE SEQUENCE [LARGE SCALE GENOMIC DNA]</scope>
    <source>
        <strain evidence="5">cv. Heinz 1706</strain>
    </source>
</reference>
<dbReference type="PANTHER" id="PTHR48024:SF9">
    <property type="entry name" value="UBP1-ASSOCIATED PROTEINS 1A-RELATED"/>
    <property type="match status" value="1"/>
</dbReference>
<dbReference type="PROSITE" id="PS50102">
    <property type="entry name" value="RRM"/>
    <property type="match status" value="2"/>
</dbReference>
<feature type="compositionally biased region" description="Acidic residues" evidence="3">
    <location>
        <begin position="48"/>
        <end position="58"/>
    </location>
</feature>
<dbReference type="Gramene" id="Solyc01g008970.3.1">
    <property type="protein sequence ID" value="Solyc01g008970.3.1"/>
    <property type="gene ID" value="Solyc01g008970.3"/>
</dbReference>
<dbReference type="Proteomes" id="UP000004994">
    <property type="component" value="Chromosome 1"/>
</dbReference>
<evidence type="ECO:0000313" key="5">
    <source>
        <dbReference type="EnsemblPlants" id="Solyc01g008970.3.1"/>
    </source>
</evidence>
<dbReference type="GO" id="GO:0003723">
    <property type="term" value="F:RNA binding"/>
    <property type="evidence" value="ECO:0007669"/>
    <property type="project" value="UniProtKB-UniRule"/>
</dbReference>
<reference evidence="5" key="2">
    <citation type="submission" date="2019-01" db="UniProtKB">
        <authorList>
            <consortium name="EnsemblPlants"/>
        </authorList>
    </citation>
    <scope>IDENTIFICATION</scope>
    <source>
        <strain evidence="5">cv. Heinz 1706</strain>
    </source>
</reference>
<feature type="domain" description="RRM" evidence="4">
    <location>
        <begin position="197"/>
        <end position="273"/>
    </location>
</feature>
<protein>
    <recommendedName>
        <fullName evidence="4">RRM domain-containing protein</fullName>
    </recommendedName>
</protein>
<evidence type="ECO:0000256" key="3">
    <source>
        <dbReference type="SAM" id="MobiDB-lite"/>
    </source>
</evidence>
<feature type="region of interest" description="Disordered" evidence="3">
    <location>
        <begin position="366"/>
        <end position="391"/>
    </location>
</feature>
<keyword evidence="6" id="KW-1185">Reference proteome</keyword>
<evidence type="ECO:0000256" key="2">
    <source>
        <dbReference type="PROSITE-ProRule" id="PRU00176"/>
    </source>
</evidence>
<dbReference type="AlphaFoldDB" id="A0A3Q7ESL5"/>
<evidence type="ECO:0000256" key="1">
    <source>
        <dbReference type="ARBA" id="ARBA00022884"/>
    </source>
</evidence>